<dbReference type="Proteomes" id="UP000265808">
    <property type="component" value="Unassembled WGS sequence"/>
</dbReference>
<dbReference type="PANTHER" id="PTHR35007">
    <property type="entry name" value="INTEGRAL MEMBRANE PROTEIN-RELATED"/>
    <property type="match status" value="1"/>
</dbReference>
<keyword evidence="3 7" id="KW-0812">Transmembrane</keyword>
<dbReference type="InterPro" id="IPR018076">
    <property type="entry name" value="T2SS_GspF_dom"/>
</dbReference>
<comment type="subcellular location">
    <subcellularLocation>
        <location evidence="1">Cell membrane</location>
        <topology evidence="1">Multi-pass membrane protein</topology>
    </subcellularLocation>
</comment>
<evidence type="ECO:0000256" key="7">
    <source>
        <dbReference type="SAM" id="Phobius"/>
    </source>
</evidence>
<evidence type="ECO:0000313" key="11">
    <source>
        <dbReference type="EMBL" id="RHC04605.1"/>
    </source>
</evidence>
<evidence type="ECO:0000256" key="5">
    <source>
        <dbReference type="ARBA" id="ARBA00023136"/>
    </source>
</evidence>
<evidence type="ECO:0000313" key="13">
    <source>
        <dbReference type="Proteomes" id="UP000265808"/>
    </source>
</evidence>
<evidence type="ECO:0000313" key="14">
    <source>
        <dbReference type="Proteomes" id="UP000265828"/>
    </source>
</evidence>
<keyword evidence="2" id="KW-1003">Cell membrane</keyword>
<feature type="transmembrane region" description="Helical" evidence="7">
    <location>
        <begin position="317"/>
        <end position="341"/>
    </location>
</feature>
<protein>
    <submittedName>
        <fullName evidence="9 10">Bacterial type II secretion system protein F domain</fullName>
    </submittedName>
</protein>
<reference evidence="9 12" key="1">
    <citation type="submission" date="2015-09" db="EMBL/GenBank/DDBJ databases">
        <authorList>
            <consortium name="Pathogen Informatics"/>
        </authorList>
    </citation>
    <scope>NUCLEOTIDE SEQUENCE [LARGE SCALE GENOMIC DNA]</scope>
    <source>
        <strain evidence="9 12">2789STDY5608837</strain>
    </source>
</reference>
<evidence type="ECO:0000313" key="12">
    <source>
        <dbReference type="Proteomes" id="UP000095409"/>
    </source>
</evidence>
<feature type="transmembrane region" description="Helical" evidence="7">
    <location>
        <begin position="159"/>
        <end position="176"/>
    </location>
</feature>
<dbReference type="Proteomes" id="UP000265828">
    <property type="component" value="Unassembled WGS sequence"/>
</dbReference>
<evidence type="ECO:0000259" key="8">
    <source>
        <dbReference type="Pfam" id="PF00482"/>
    </source>
</evidence>
<evidence type="ECO:0000313" key="10">
    <source>
        <dbReference type="EMBL" id="RGV62982.1"/>
    </source>
</evidence>
<evidence type="ECO:0000256" key="2">
    <source>
        <dbReference type="ARBA" id="ARBA00022475"/>
    </source>
</evidence>
<feature type="transmembrane region" description="Helical" evidence="7">
    <location>
        <begin position="34"/>
        <end position="53"/>
    </location>
</feature>
<evidence type="ECO:0000256" key="3">
    <source>
        <dbReference type="ARBA" id="ARBA00022692"/>
    </source>
</evidence>
<proteinExistence type="predicted"/>
<dbReference type="AlphaFoldDB" id="A0A174DLR1"/>
<dbReference type="EMBL" id="QSHL01000010">
    <property type="protein sequence ID" value="RHC04605.1"/>
    <property type="molecule type" value="Genomic_DNA"/>
</dbReference>
<evidence type="ECO:0000313" key="9">
    <source>
        <dbReference type="EMBL" id="CUO24820.1"/>
    </source>
</evidence>
<gene>
    <name evidence="11" type="ORF">DW859_13170</name>
    <name evidence="10" type="ORF">DWW07_11765</name>
    <name evidence="9" type="ORF">ERS852394_01777</name>
</gene>
<organism evidence="9 12">
    <name type="scientific">Blautia obeum</name>
    <dbReference type="NCBI Taxonomy" id="40520"/>
    <lineage>
        <taxon>Bacteria</taxon>
        <taxon>Bacillati</taxon>
        <taxon>Bacillota</taxon>
        <taxon>Clostridia</taxon>
        <taxon>Lachnospirales</taxon>
        <taxon>Lachnospiraceae</taxon>
        <taxon>Blautia</taxon>
    </lineage>
</organism>
<evidence type="ECO:0000256" key="1">
    <source>
        <dbReference type="ARBA" id="ARBA00004651"/>
    </source>
</evidence>
<dbReference type="Pfam" id="PF00482">
    <property type="entry name" value="T2SSF"/>
    <property type="match status" value="1"/>
</dbReference>
<name>A0A174DLR1_9FIRM</name>
<feature type="transmembrane region" description="Helical" evidence="7">
    <location>
        <begin position="6"/>
        <end position="22"/>
    </location>
</feature>
<dbReference type="EMBL" id="CYZD01000007">
    <property type="protein sequence ID" value="CUO24820.1"/>
    <property type="molecule type" value="Genomic_DNA"/>
</dbReference>
<dbReference type="PANTHER" id="PTHR35007:SF2">
    <property type="entry name" value="PILUS ASSEMBLE PROTEIN"/>
    <property type="match status" value="1"/>
</dbReference>
<dbReference type="RefSeq" id="WP_055066112.1">
    <property type="nucleotide sequence ID" value="NZ_CAXSOH010000010.1"/>
</dbReference>
<dbReference type="EMBL" id="QRZI01000008">
    <property type="protein sequence ID" value="RGV62982.1"/>
    <property type="molecule type" value="Genomic_DNA"/>
</dbReference>
<dbReference type="Proteomes" id="UP000095409">
    <property type="component" value="Unassembled WGS sequence"/>
</dbReference>
<dbReference type="GO" id="GO:0005886">
    <property type="term" value="C:plasma membrane"/>
    <property type="evidence" value="ECO:0007669"/>
    <property type="project" value="UniProtKB-SubCell"/>
</dbReference>
<keyword evidence="4 7" id="KW-1133">Transmembrane helix</keyword>
<evidence type="ECO:0000256" key="4">
    <source>
        <dbReference type="ARBA" id="ARBA00022989"/>
    </source>
</evidence>
<feature type="domain" description="Type II secretion system protein GspF" evidence="8">
    <location>
        <begin position="204"/>
        <end position="335"/>
    </location>
</feature>
<sequence>MWVHFIIFMTAFGTVLVWKAGWLRLDGIADKESLRLFLIVAVCGNLAGMAMTLTNGNSEIYQKGHRIEKSEDGAYTEELQVSVGDGKPEKVAVQIPEKETEETEAENAQVKQSPEEIRQKELKEVIEQYNREKQDPDYYYLPDSWDGQTLKWQKPGESTGTLLAALALFAAVVLMLKKAREQQEEMAKRAEQLLMDYPSLIMKFTLLIQAGMTVRRAFQKISSDYLRNCPKEGRYAYEAVTTTCHEMDSGVAELEAYRRFGERCGQMKYKTFSTILIQNLQKGGHRMADLLEKEALEAWDERKRKARVMGETAATKLLVPMIMMLAVVMAIIMIPAFLSFYG</sequence>
<keyword evidence="5 7" id="KW-0472">Membrane</keyword>
<reference evidence="13 14" key="2">
    <citation type="submission" date="2018-08" db="EMBL/GenBank/DDBJ databases">
        <title>A genome reference for cultivated species of the human gut microbiota.</title>
        <authorList>
            <person name="Zou Y."/>
            <person name="Xue W."/>
            <person name="Luo G."/>
        </authorList>
    </citation>
    <scope>NUCLEOTIDE SEQUENCE [LARGE SCALE GENOMIC DNA]</scope>
    <source>
        <strain evidence="10 14">AF14-23</strain>
        <strain evidence="11 13">AM37-4AC</strain>
    </source>
</reference>
<evidence type="ECO:0000256" key="6">
    <source>
        <dbReference type="SAM" id="MobiDB-lite"/>
    </source>
</evidence>
<accession>A0A174DLR1</accession>
<feature type="region of interest" description="Disordered" evidence="6">
    <location>
        <begin position="95"/>
        <end position="114"/>
    </location>
</feature>